<name>A0A934I2E2_9CORY</name>
<proteinExistence type="predicted"/>
<evidence type="ECO:0000256" key="1">
    <source>
        <dbReference type="SAM" id="Phobius"/>
    </source>
</evidence>
<keyword evidence="1" id="KW-0472">Membrane</keyword>
<evidence type="ECO:0000313" key="4">
    <source>
        <dbReference type="Proteomes" id="UP000645966"/>
    </source>
</evidence>
<feature type="transmembrane region" description="Helical" evidence="1">
    <location>
        <begin position="85"/>
        <end position="109"/>
    </location>
</feature>
<keyword evidence="1" id="KW-1133">Transmembrane helix</keyword>
<keyword evidence="4" id="KW-1185">Reference proteome</keyword>
<keyword evidence="1" id="KW-0812">Transmembrane</keyword>
<protein>
    <recommendedName>
        <fullName evidence="5">Secreted protein</fullName>
    </recommendedName>
</protein>
<reference evidence="3" key="1">
    <citation type="submission" date="2020-12" db="EMBL/GenBank/DDBJ databases">
        <title>Genome public.</title>
        <authorList>
            <person name="Sun Q."/>
        </authorList>
    </citation>
    <scope>NUCLEOTIDE SEQUENCE</scope>
    <source>
        <strain evidence="3">CCM 8863</strain>
    </source>
</reference>
<sequence length="119" mass="12108">MRNATHRLRRAALSGAVAVALTTGAVAPAVAENLPDPADTANAVEVAKKKSGAGSSDLGSLTNNSFSSQVGADGLQTWYNGSPGWARALISVVAIALALDVLGVLIGPVRSMLFNLLPR</sequence>
<feature type="signal peptide" evidence="2">
    <location>
        <begin position="1"/>
        <end position="31"/>
    </location>
</feature>
<comment type="caution">
    <text evidence="3">The sequence shown here is derived from an EMBL/GenBank/DDBJ whole genome shotgun (WGS) entry which is preliminary data.</text>
</comment>
<feature type="chain" id="PRO_5037097092" description="Secreted protein" evidence="2">
    <location>
        <begin position="32"/>
        <end position="119"/>
    </location>
</feature>
<dbReference type="RefSeq" id="WP_198737899.1">
    <property type="nucleotide sequence ID" value="NZ_JAEIOS010000011.1"/>
</dbReference>
<gene>
    <name evidence="3" type="ORF">JDV75_03660</name>
</gene>
<keyword evidence="2" id="KW-0732">Signal</keyword>
<dbReference type="AlphaFoldDB" id="A0A934I2E2"/>
<dbReference type="EMBL" id="JAEIOS010000011">
    <property type="protein sequence ID" value="MBI8988856.1"/>
    <property type="molecule type" value="Genomic_DNA"/>
</dbReference>
<evidence type="ECO:0000313" key="3">
    <source>
        <dbReference type="EMBL" id="MBI8988856.1"/>
    </source>
</evidence>
<organism evidence="3 4">
    <name type="scientific">Corynebacterium meridianum</name>
    <dbReference type="NCBI Taxonomy" id="2765363"/>
    <lineage>
        <taxon>Bacteria</taxon>
        <taxon>Bacillati</taxon>
        <taxon>Actinomycetota</taxon>
        <taxon>Actinomycetes</taxon>
        <taxon>Mycobacteriales</taxon>
        <taxon>Corynebacteriaceae</taxon>
        <taxon>Corynebacterium</taxon>
    </lineage>
</organism>
<evidence type="ECO:0000256" key="2">
    <source>
        <dbReference type="SAM" id="SignalP"/>
    </source>
</evidence>
<dbReference type="Proteomes" id="UP000645966">
    <property type="component" value="Unassembled WGS sequence"/>
</dbReference>
<evidence type="ECO:0008006" key="5">
    <source>
        <dbReference type="Google" id="ProtNLM"/>
    </source>
</evidence>
<accession>A0A934I2E2</accession>